<comment type="caution">
    <text evidence="1">The sequence shown here is derived from an EMBL/GenBank/DDBJ whole genome shotgun (WGS) entry which is preliminary data.</text>
</comment>
<dbReference type="STRING" id="679197.HMPREF9336_04189"/>
<protein>
    <submittedName>
        <fullName evidence="1">Uncharacterized protein</fullName>
    </submittedName>
</protein>
<accession>U1N906</accession>
<gene>
    <name evidence="1" type="ORF">HMPREF9336_04189</name>
</gene>
<evidence type="ECO:0000313" key="2">
    <source>
        <dbReference type="Proteomes" id="UP000004816"/>
    </source>
</evidence>
<keyword evidence="2" id="KW-1185">Reference proteome</keyword>
<dbReference type="EMBL" id="ACZI02000002">
    <property type="protein sequence ID" value="ERG69298.1"/>
    <property type="molecule type" value="Genomic_DNA"/>
</dbReference>
<dbReference type="Proteomes" id="UP000004816">
    <property type="component" value="Unassembled WGS sequence"/>
</dbReference>
<organism evidence="1 2">
    <name type="scientific">Segniliparus rugosus (strain ATCC BAA-974 / DSM 45345 / CCUG 50838 / CIP 108380 / JCM 13579 / CDC 945)</name>
    <dbReference type="NCBI Taxonomy" id="679197"/>
    <lineage>
        <taxon>Bacteria</taxon>
        <taxon>Bacillati</taxon>
        <taxon>Actinomycetota</taxon>
        <taxon>Actinomycetes</taxon>
        <taxon>Mycobacteriales</taxon>
        <taxon>Segniliparaceae</taxon>
        <taxon>Segniliparus</taxon>
    </lineage>
</organism>
<dbReference type="AlphaFoldDB" id="U1N906"/>
<proteinExistence type="predicted"/>
<reference evidence="1 2" key="1">
    <citation type="journal article" date="2011" name="Stand. Genomic Sci.">
        <title>High quality draft genome sequence of Segniliparus rugosus CDC 945(T)= (ATCC BAA-974(T)).</title>
        <authorList>
            <person name="Earl A.M."/>
            <person name="Desjardins C.A."/>
            <person name="Fitzgerald M.G."/>
            <person name="Arachchi H.M."/>
            <person name="Zeng Q."/>
            <person name="Mehta T."/>
            <person name="Griggs A."/>
            <person name="Birren B.W."/>
            <person name="Toney N.C."/>
            <person name="Carr J."/>
            <person name="Posey J."/>
            <person name="Butler W.R."/>
        </authorList>
    </citation>
    <scope>NUCLEOTIDE SEQUENCE [LARGE SCALE GENOMIC DNA]</scope>
    <source>
        <strain evidence="2">ATCC BAA-974 / DSM 45345 / CCUG 50838 / CIP 108380 / JCM 13579 / CDC 945</strain>
    </source>
</reference>
<sequence length="60" mass="7006">MNSYEVQHWAKQVVKKRLRFRDDDYAFAGFPEVEAASKEDRSAVFGLTLLLMKTIREALE</sequence>
<evidence type="ECO:0000313" key="1">
    <source>
        <dbReference type="EMBL" id="ERG69298.1"/>
    </source>
</evidence>
<name>U1N906_SEGRC</name>
<dbReference type="HOGENOM" id="CLU_2939198_0_0_11"/>